<evidence type="ECO:0000256" key="5">
    <source>
        <dbReference type="RuleBase" id="RU003919"/>
    </source>
</evidence>
<dbReference type="Gene3D" id="6.10.250.3130">
    <property type="match status" value="1"/>
</dbReference>
<dbReference type="CDD" id="cd00353">
    <property type="entry name" value="Ribosomal_S15p_S13e"/>
    <property type="match status" value="1"/>
</dbReference>
<accession>A0A2H0C245</accession>
<dbReference type="GO" id="GO:0006412">
    <property type="term" value="P:translation"/>
    <property type="evidence" value="ECO:0007669"/>
    <property type="project" value="UniProtKB-UniRule"/>
</dbReference>
<evidence type="ECO:0000313" key="8">
    <source>
        <dbReference type="Proteomes" id="UP000229699"/>
    </source>
</evidence>
<dbReference type="SMART" id="SM01387">
    <property type="entry name" value="Ribosomal_S15"/>
    <property type="match status" value="1"/>
</dbReference>
<proteinExistence type="inferred from homology"/>
<dbReference type="SUPFAM" id="SSF47060">
    <property type="entry name" value="S15/NS1 RNA-binding domain"/>
    <property type="match status" value="1"/>
</dbReference>
<dbReference type="Pfam" id="PF00312">
    <property type="entry name" value="Ribosomal_S15"/>
    <property type="match status" value="1"/>
</dbReference>
<dbReference type="GO" id="GO:0022627">
    <property type="term" value="C:cytosolic small ribosomal subunit"/>
    <property type="evidence" value="ECO:0007669"/>
    <property type="project" value="TreeGrafter"/>
</dbReference>
<dbReference type="InterPro" id="IPR000589">
    <property type="entry name" value="Ribosomal_uS15"/>
</dbReference>
<keyword evidence="4 6" id="KW-0694">RNA-binding</keyword>
<dbReference type="AlphaFoldDB" id="A0A2H0C245"/>
<reference evidence="7 8" key="1">
    <citation type="submission" date="2017-09" db="EMBL/GenBank/DDBJ databases">
        <title>Depth-based differentiation of microbial function through sediment-hosted aquifers and enrichment of novel symbionts in the deep terrestrial subsurface.</title>
        <authorList>
            <person name="Probst A.J."/>
            <person name="Ladd B."/>
            <person name="Jarett J.K."/>
            <person name="Geller-Mcgrath D.E."/>
            <person name="Sieber C.M."/>
            <person name="Emerson J.B."/>
            <person name="Anantharaman K."/>
            <person name="Thomas B.C."/>
            <person name="Malmstrom R."/>
            <person name="Stieglmeier M."/>
            <person name="Klingl A."/>
            <person name="Woyke T."/>
            <person name="Ryan C.M."/>
            <person name="Banfield J.F."/>
        </authorList>
    </citation>
    <scope>NUCLEOTIDE SEQUENCE [LARGE SCALE GENOMIC DNA]</scope>
    <source>
        <strain evidence="7">CG22_combo_CG10-13_8_21_14_all_34_12</strain>
    </source>
</reference>
<dbReference type="PANTHER" id="PTHR23321:SF26">
    <property type="entry name" value="SMALL RIBOSOMAL SUBUNIT PROTEIN US15M"/>
    <property type="match status" value="1"/>
</dbReference>
<dbReference type="Gene3D" id="1.10.287.10">
    <property type="entry name" value="S15/NS1, RNA-binding"/>
    <property type="match status" value="1"/>
</dbReference>
<dbReference type="PROSITE" id="PS00362">
    <property type="entry name" value="RIBOSOMAL_S15"/>
    <property type="match status" value="1"/>
</dbReference>
<comment type="caution">
    <text evidence="7">The sequence shown here is derived from an EMBL/GenBank/DDBJ whole genome shotgun (WGS) entry which is preliminary data.</text>
</comment>
<dbReference type="NCBIfam" id="TIGR00952">
    <property type="entry name" value="S15_bact"/>
    <property type="match status" value="1"/>
</dbReference>
<dbReference type="GO" id="GO:0019843">
    <property type="term" value="F:rRNA binding"/>
    <property type="evidence" value="ECO:0007669"/>
    <property type="project" value="UniProtKB-UniRule"/>
</dbReference>
<comment type="similarity">
    <text evidence="4 5">Belongs to the universal ribosomal protein uS15 family.</text>
</comment>
<evidence type="ECO:0000256" key="6">
    <source>
        <dbReference type="RuleBase" id="RU004524"/>
    </source>
</evidence>
<protein>
    <recommendedName>
        <fullName evidence="4">Small ribosomal subunit protein uS15</fullName>
    </recommendedName>
</protein>
<comment type="function">
    <text evidence="4 6">One of the primary rRNA binding proteins, it binds directly to 16S rRNA where it helps nucleate assembly of the platform of the 30S subunit by binding and bridging several RNA helices of the 16S rRNA.</text>
</comment>
<dbReference type="InterPro" id="IPR005290">
    <property type="entry name" value="Ribosomal_uS15_bac-type"/>
</dbReference>
<evidence type="ECO:0000256" key="1">
    <source>
        <dbReference type="ARBA" id="ARBA00022980"/>
    </source>
</evidence>
<evidence type="ECO:0000256" key="3">
    <source>
        <dbReference type="ARBA" id="ARBA00064542"/>
    </source>
</evidence>
<comment type="function">
    <text evidence="4">Forms an intersubunit bridge (bridge B4) with the 23S rRNA of the 50S subunit in the ribosome.</text>
</comment>
<dbReference type="EMBL" id="PCTC01000058">
    <property type="protein sequence ID" value="PIP63388.1"/>
    <property type="molecule type" value="Genomic_DNA"/>
</dbReference>
<dbReference type="GO" id="GO:0003735">
    <property type="term" value="F:structural constituent of ribosome"/>
    <property type="evidence" value="ECO:0007669"/>
    <property type="project" value="InterPro"/>
</dbReference>
<keyword evidence="4 6" id="KW-0699">rRNA-binding</keyword>
<evidence type="ECO:0000256" key="4">
    <source>
        <dbReference type="HAMAP-Rule" id="MF_01343"/>
    </source>
</evidence>
<organism evidence="7 8">
    <name type="scientific">Candidatus Roizmanbacteria bacterium CG22_combo_CG10-13_8_21_14_all_34_12</name>
    <dbReference type="NCBI Taxonomy" id="1974860"/>
    <lineage>
        <taxon>Bacteria</taxon>
        <taxon>Candidatus Roizmaniibacteriota</taxon>
    </lineage>
</organism>
<gene>
    <name evidence="4" type="primary">rpsO</name>
    <name evidence="7" type="ORF">COW97_02750</name>
</gene>
<sequence>MAKEKAKKIVKSVKSVKPAKTIKPIKSVKTKTPKAKEVIETPKSNLENDKQKIIDKFGQKKGDTGSPEVQVALLSLKIDKLAEHLEINKKDNHSRRGLLKVIAKRRRILNYLQKLDEKRYKKLIKEIGLKK</sequence>
<keyword evidence="2 4" id="KW-0687">Ribonucleoprotein</keyword>
<dbReference type="Proteomes" id="UP000229699">
    <property type="component" value="Unassembled WGS sequence"/>
</dbReference>
<comment type="subunit">
    <text evidence="3 4">Part of the 30S ribosomal subunit. Forms a bridge to the 50S subunit in the 70S ribosome, contacting the 23S rRNA.</text>
</comment>
<evidence type="ECO:0000313" key="7">
    <source>
        <dbReference type="EMBL" id="PIP63388.1"/>
    </source>
</evidence>
<dbReference type="FunFam" id="1.10.287.10:FF:000002">
    <property type="entry name" value="30S ribosomal protein S15"/>
    <property type="match status" value="1"/>
</dbReference>
<dbReference type="InterPro" id="IPR009068">
    <property type="entry name" value="uS15_NS1_RNA-bd_sf"/>
</dbReference>
<dbReference type="PANTHER" id="PTHR23321">
    <property type="entry name" value="RIBOSOMAL PROTEIN S15, BACTERIAL AND ORGANELLAR"/>
    <property type="match status" value="1"/>
</dbReference>
<name>A0A2H0C245_9BACT</name>
<keyword evidence="1 4" id="KW-0689">Ribosomal protein</keyword>
<dbReference type="HAMAP" id="MF_01343_B">
    <property type="entry name" value="Ribosomal_uS15_B"/>
    <property type="match status" value="1"/>
</dbReference>
<evidence type="ECO:0000256" key="2">
    <source>
        <dbReference type="ARBA" id="ARBA00023274"/>
    </source>
</evidence>